<dbReference type="EC" id="2.7.11.1" evidence="2"/>
<keyword evidence="7" id="KW-0067">ATP-binding</keyword>
<evidence type="ECO:0000256" key="1">
    <source>
        <dbReference type="ARBA" id="ARBA00010886"/>
    </source>
</evidence>
<dbReference type="Gene3D" id="1.10.510.10">
    <property type="entry name" value="Transferase(Phosphotransferase) domain 1"/>
    <property type="match status" value="2"/>
</dbReference>
<evidence type="ECO:0000256" key="8">
    <source>
        <dbReference type="ARBA" id="ARBA00047899"/>
    </source>
</evidence>
<dbReference type="InterPro" id="IPR000719">
    <property type="entry name" value="Prot_kinase_dom"/>
</dbReference>
<comment type="catalytic activity">
    <reaction evidence="9">
        <text>L-seryl-[protein] + ATP = O-phospho-L-seryl-[protein] + ADP + H(+)</text>
        <dbReference type="Rhea" id="RHEA:17989"/>
        <dbReference type="Rhea" id="RHEA-COMP:9863"/>
        <dbReference type="Rhea" id="RHEA-COMP:11604"/>
        <dbReference type="ChEBI" id="CHEBI:15378"/>
        <dbReference type="ChEBI" id="CHEBI:29999"/>
        <dbReference type="ChEBI" id="CHEBI:30616"/>
        <dbReference type="ChEBI" id="CHEBI:83421"/>
        <dbReference type="ChEBI" id="CHEBI:456216"/>
        <dbReference type="EC" id="2.7.11.1"/>
    </reaction>
</comment>
<dbReference type="InterPro" id="IPR011009">
    <property type="entry name" value="Kinase-like_dom_sf"/>
</dbReference>
<evidence type="ECO:0000256" key="6">
    <source>
        <dbReference type="ARBA" id="ARBA00022777"/>
    </source>
</evidence>
<keyword evidence="5" id="KW-0547">Nucleotide-binding</keyword>
<evidence type="ECO:0000256" key="4">
    <source>
        <dbReference type="ARBA" id="ARBA00022679"/>
    </source>
</evidence>
<dbReference type="Pfam" id="PF07714">
    <property type="entry name" value="PK_Tyr_Ser-Thr"/>
    <property type="match status" value="1"/>
</dbReference>
<dbReference type="PROSITE" id="PS00108">
    <property type="entry name" value="PROTEIN_KINASE_ST"/>
    <property type="match status" value="1"/>
</dbReference>
<feature type="compositionally biased region" description="Basic and acidic residues" evidence="10">
    <location>
        <begin position="532"/>
        <end position="542"/>
    </location>
</feature>
<dbReference type="FunFam" id="3.30.200.20:FF:000097">
    <property type="entry name" value="Probable serine/threonine-protein kinase nek1"/>
    <property type="match status" value="1"/>
</dbReference>
<feature type="region of interest" description="Disordered" evidence="10">
    <location>
        <begin position="441"/>
        <end position="512"/>
    </location>
</feature>
<dbReference type="AlphaFoldDB" id="A0A0S4JQN5"/>
<comment type="similarity">
    <text evidence="1">Belongs to the protein kinase superfamily. NEK Ser/Thr protein kinase family. NIMA subfamily.</text>
</comment>
<dbReference type="OMA" id="TATCEST"/>
<evidence type="ECO:0000256" key="3">
    <source>
        <dbReference type="ARBA" id="ARBA00022527"/>
    </source>
</evidence>
<dbReference type="Gene3D" id="3.30.200.20">
    <property type="entry name" value="Phosphorylase Kinase, domain 1"/>
    <property type="match status" value="1"/>
</dbReference>
<feature type="compositionally biased region" description="Low complexity" evidence="10">
    <location>
        <begin position="123"/>
        <end position="138"/>
    </location>
</feature>
<dbReference type="InterPro" id="IPR051131">
    <property type="entry name" value="NEK_Ser/Thr_kinase_NIMA"/>
</dbReference>
<evidence type="ECO:0000313" key="12">
    <source>
        <dbReference type="EMBL" id="CUG92502.1"/>
    </source>
</evidence>
<dbReference type="GO" id="GO:0004674">
    <property type="term" value="F:protein serine/threonine kinase activity"/>
    <property type="evidence" value="ECO:0007669"/>
    <property type="project" value="UniProtKB-KW"/>
</dbReference>
<evidence type="ECO:0000256" key="2">
    <source>
        <dbReference type="ARBA" id="ARBA00012513"/>
    </source>
</evidence>
<feature type="region of interest" description="Disordered" evidence="10">
    <location>
        <begin position="106"/>
        <end position="140"/>
    </location>
</feature>
<evidence type="ECO:0000256" key="5">
    <source>
        <dbReference type="ARBA" id="ARBA00022741"/>
    </source>
</evidence>
<reference evidence="13" key="1">
    <citation type="submission" date="2015-09" db="EMBL/GenBank/DDBJ databases">
        <authorList>
            <consortium name="Pathogen Informatics"/>
        </authorList>
    </citation>
    <scope>NUCLEOTIDE SEQUENCE [LARGE SCALE GENOMIC DNA]</scope>
    <source>
        <strain evidence="13">Lake Konstanz</strain>
    </source>
</reference>
<evidence type="ECO:0000256" key="9">
    <source>
        <dbReference type="ARBA" id="ARBA00048679"/>
    </source>
</evidence>
<dbReference type="VEuPathDB" id="TriTrypDB:BSAL_37625"/>
<dbReference type="InterPro" id="IPR008271">
    <property type="entry name" value="Ser/Thr_kinase_AS"/>
</dbReference>
<sequence>MNQYRIIDRLASGSFGVVFKAVRLSDNRVLVLKRVNLANMDEKSKNTAREEVELMQQLHHPHIVQHRDAFLFNDEDLCIVMDYYGGGDLSQVVQSSAEELQTYLAQGNGAPNRQQAGRKQTRQMPSPQSQPLASPQEQDLMSAKAPYLPESRIMLWFVEMGLSLHYLHSHRIIHRDLKTQNIFVNTANGEVAVGDFGVARIAETIQQAHAASPSSTGTPLYMAPEVVQGGHATFKSDVWSLGCILYELLALRHPFASTDLSGLMIRIAKGQYQKLPPHYSKPLHRLVDRMLEKDPRKRPLIDEILSQPYVKSYLRTYLSIRVPLESHDSASEQMLVTQLRALGVDVGTETEFTEEVLLHNSPGAQHHSHVSPGGRLPALLHVEQQASKTPVYARLDQNALHEDTSVSLEDIGSPTSKYETIHRSHVTEAFSPEAQKQLLQRKPSHQRMSSQPTMLSFNSGDEENQGVQMTRAHTQRESSFQNYGGNPGRRSTSLEPQHQHHNGNNVEDMKGKTIGEIEQEVRKLRELVRHEEATGRHDDHHSGLASEAVGRAARSKRRDGSPGGELSFPSRSAMTSFSMQGANGGDERAPLSRRGPQSTSQFYRSNPEVAGSSSLGQYPSGGLGNGRVSELSKIQRRRQLHLQCVQALGEKAFHDVYRYYHAVQPNNRDAEVVRHFVPDRASWPILPIVEAIVQIDREAMTSV</sequence>
<dbReference type="PROSITE" id="PS50011">
    <property type="entry name" value="PROTEIN_KINASE_DOM"/>
    <property type="match status" value="1"/>
</dbReference>
<evidence type="ECO:0000313" key="13">
    <source>
        <dbReference type="Proteomes" id="UP000051952"/>
    </source>
</evidence>
<keyword evidence="13" id="KW-1185">Reference proteome</keyword>
<accession>A0A0S4JQN5</accession>
<feature type="compositionally biased region" description="Polar residues" evidence="10">
    <location>
        <begin position="446"/>
        <end position="496"/>
    </location>
</feature>
<dbReference type="SMART" id="SM00220">
    <property type="entry name" value="S_TKc"/>
    <property type="match status" value="1"/>
</dbReference>
<protein>
    <recommendedName>
        <fullName evidence="2">non-specific serine/threonine protein kinase</fullName>
        <ecNumber evidence="2">2.7.11.1</ecNumber>
    </recommendedName>
</protein>
<feature type="compositionally biased region" description="Polar residues" evidence="10">
    <location>
        <begin position="595"/>
        <end position="604"/>
    </location>
</feature>
<dbReference type="SUPFAM" id="SSF56112">
    <property type="entry name" value="Protein kinase-like (PK-like)"/>
    <property type="match status" value="1"/>
</dbReference>
<evidence type="ECO:0000256" key="10">
    <source>
        <dbReference type="SAM" id="MobiDB-lite"/>
    </source>
</evidence>
<feature type="compositionally biased region" description="Polar residues" evidence="10">
    <location>
        <begin position="569"/>
        <end position="581"/>
    </location>
</feature>
<dbReference type="InterPro" id="IPR001245">
    <property type="entry name" value="Ser-Thr/Tyr_kinase_cat_dom"/>
</dbReference>
<dbReference type="EMBL" id="CYKH01002045">
    <property type="protein sequence ID" value="CUG92502.1"/>
    <property type="molecule type" value="Genomic_DNA"/>
</dbReference>
<evidence type="ECO:0000259" key="11">
    <source>
        <dbReference type="PROSITE" id="PS50011"/>
    </source>
</evidence>
<keyword evidence="4" id="KW-0808">Transferase</keyword>
<keyword evidence="6 12" id="KW-0418">Kinase</keyword>
<dbReference type="GO" id="GO:0005524">
    <property type="term" value="F:ATP binding"/>
    <property type="evidence" value="ECO:0007669"/>
    <property type="project" value="UniProtKB-KW"/>
</dbReference>
<feature type="region of interest" description="Disordered" evidence="10">
    <location>
        <begin position="532"/>
        <end position="622"/>
    </location>
</feature>
<gene>
    <name evidence="12" type="ORF">BSAL_37625</name>
</gene>
<dbReference type="CDD" id="cd08215">
    <property type="entry name" value="STKc_Nek"/>
    <property type="match status" value="1"/>
</dbReference>
<keyword evidence="3" id="KW-0723">Serine/threonine-protein kinase</keyword>
<dbReference type="PANTHER" id="PTHR44899:SF3">
    <property type="entry name" value="SERINE_THREONINE-PROTEIN KINASE NEK1"/>
    <property type="match status" value="1"/>
</dbReference>
<organism evidence="12 13">
    <name type="scientific">Bodo saltans</name>
    <name type="common">Flagellated protozoan</name>
    <dbReference type="NCBI Taxonomy" id="75058"/>
    <lineage>
        <taxon>Eukaryota</taxon>
        <taxon>Discoba</taxon>
        <taxon>Euglenozoa</taxon>
        <taxon>Kinetoplastea</taxon>
        <taxon>Metakinetoplastina</taxon>
        <taxon>Eubodonida</taxon>
        <taxon>Bodonidae</taxon>
        <taxon>Bodo</taxon>
    </lineage>
</organism>
<dbReference type="OrthoDB" id="248923at2759"/>
<dbReference type="Proteomes" id="UP000051952">
    <property type="component" value="Unassembled WGS sequence"/>
</dbReference>
<feature type="compositionally biased region" description="Polar residues" evidence="10">
    <location>
        <begin position="106"/>
        <end position="118"/>
    </location>
</feature>
<dbReference type="PANTHER" id="PTHR44899">
    <property type="entry name" value="CAMK FAMILY PROTEIN KINASE"/>
    <property type="match status" value="1"/>
</dbReference>
<feature type="domain" description="Protein kinase" evidence="11">
    <location>
        <begin position="4"/>
        <end position="310"/>
    </location>
</feature>
<evidence type="ECO:0000256" key="7">
    <source>
        <dbReference type="ARBA" id="ARBA00022840"/>
    </source>
</evidence>
<name>A0A0S4JQN5_BODSA</name>
<proteinExistence type="inferred from homology"/>
<comment type="catalytic activity">
    <reaction evidence="8">
        <text>L-threonyl-[protein] + ATP = O-phospho-L-threonyl-[protein] + ADP + H(+)</text>
        <dbReference type="Rhea" id="RHEA:46608"/>
        <dbReference type="Rhea" id="RHEA-COMP:11060"/>
        <dbReference type="Rhea" id="RHEA-COMP:11605"/>
        <dbReference type="ChEBI" id="CHEBI:15378"/>
        <dbReference type="ChEBI" id="CHEBI:30013"/>
        <dbReference type="ChEBI" id="CHEBI:30616"/>
        <dbReference type="ChEBI" id="CHEBI:61977"/>
        <dbReference type="ChEBI" id="CHEBI:456216"/>
        <dbReference type="EC" id="2.7.11.1"/>
    </reaction>
</comment>